<feature type="compositionally biased region" description="Basic and acidic residues" evidence="22">
    <location>
        <begin position="356"/>
        <end position="367"/>
    </location>
</feature>
<evidence type="ECO:0000256" key="9">
    <source>
        <dbReference type="ARBA" id="ARBA00022857"/>
    </source>
</evidence>
<keyword evidence="15 21" id="KW-0472">Membrane</keyword>
<feature type="compositionally biased region" description="Pro residues" evidence="22">
    <location>
        <begin position="372"/>
        <end position="386"/>
    </location>
</feature>
<gene>
    <name evidence="24" type="ORF">QIS74_04945</name>
</gene>
<feature type="compositionally biased region" description="Low complexity" evidence="22">
    <location>
        <begin position="792"/>
        <end position="812"/>
    </location>
</feature>
<evidence type="ECO:0000256" key="14">
    <source>
        <dbReference type="ARBA" id="ARBA00023098"/>
    </source>
</evidence>
<organism evidence="24 25">
    <name type="scientific">Colletotrichum tabaci</name>
    <dbReference type="NCBI Taxonomy" id="1209068"/>
    <lineage>
        <taxon>Eukaryota</taxon>
        <taxon>Fungi</taxon>
        <taxon>Dikarya</taxon>
        <taxon>Ascomycota</taxon>
        <taxon>Pezizomycotina</taxon>
        <taxon>Sordariomycetes</taxon>
        <taxon>Hypocreomycetidae</taxon>
        <taxon>Glomerellales</taxon>
        <taxon>Glomerellaceae</taxon>
        <taxon>Colletotrichum</taxon>
        <taxon>Colletotrichum destructivum species complex</taxon>
    </lineage>
</organism>
<evidence type="ECO:0000256" key="8">
    <source>
        <dbReference type="ARBA" id="ARBA00022824"/>
    </source>
</evidence>
<dbReference type="PROSITE" id="PS50600">
    <property type="entry name" value="ULP_PROTEASE"/>
    <property type="match status" value="1"/>
</dbReference>
<dbReference type="InterPro" id="IPR038765">
    <property type="entry name" value="Papain-like_cys_pep_sf"/>
</dbReference>
<evidence type="ECO:0000256" key="19">
    <source>
        <dbReference type="ARBA" id="ARBA00038892"/>
    </source>
</evidence>
<evidence type="ECO:0000256" key="2">
    <source>
        <dbReference type="ARBA" id="ARBA00005234"/>
    </source>
</evidence>
<evidence type="ECO:0000256" key="13">
    <source>
        <dbReference type="ARBA" id="ARBA00023011"/>
    </source>
</evidence>
<keyword evidence="13 21" id="KW-0756">Sterol biosynthesis</keyword>
<evidence type="ECO:0000256" key="6">
    <source>
        <dbReference type="ARBA" id="ARBA00022692"/>
    </source>
</evidence>
<keyword evidence="10 21" id="KW-0752">Steroid biosynthesis</keyword>
<dbReference type="GO" id="GO:0000246">
    <property type="term" value="F:Delta24(24-1) sterol reductase activity"/>
    <property type="evidence" value="ECO:0007669"/>
    <property type="project" value="UniProtKB-EC"/>
</dbReference>
<dbReference type="InterPro" id="IPR018083">
    <property type="entry name" value="Sterol_reductase_CS"/>
</dbReference>
<dbReference type="Gene3D" id="3.40.395.10">
    <property type="entry name" value="Adenoviral Proteinase, Chain A"/>
    <property type="match status" value="1"/>
</dbReference>
<evidence type="ECO:0000256" key="18">
    <source>
        <dbReference type="ARBA" id="ARBA00029435"/>
    </source>
</evidence>
<proteinExistence type="inferred from homology"/>
<dbReference type="InterPro" id="IPR001171">
    <property type="entry name" value="ERG24_DHCR-like"/>
</dbReference>
<feature type="region of interest" description="Disordered" evidence="22">
    <location>
        <begin position="348"/>
        <end position="393"/>
    </location>
</feature>
<evidence type="ECO:0000256" key="4">
    <source>
        <dbReference type="ARBA" id="ARBA00022516"/>
    </source>
</evidence>
<evidence type="ECO:0000259" key="23">
    <source>
        <dbReference type="PROSITE" id="PS50600"/>
    </source>
</evidence>
<dbReference type="FunFam" id="1.20.120.1630:FF:000003">
    <property type="entry name" value="C-24(28) sterol reductase"/>
    <property type="match status" value="1"/>
</dbReference>
<dbReference type="GO" id="GO:0006508">
    <property type="term" value="P:proteolysis"/>
    <property type="evidence" value="ECO:0007669"/>
    <property type="project" value="UniProtKB-KW"/>
</dbReference>
<accession>A0AAV9TGU8</accession>
<keyword evidence="8" id="KW-0256">Endoplasmic reticulum</keyword>
<feature type="transmembrane region" description="Helical" evidence="21">
    <location>
        <begin position="955"/>
        <end position="971"/>
    </location>
</feature>
<feature type="transmembrane region" description="Helical" evidence="21">
    <location>
        <begin position="919"/>
        <end position="943"/>
    </location>
</feature>
<dbReference type="AlphaFoldDB" id="A0AAV9TGU8"/>
<evidence type="ECO:0000256" key="3">
    <source>
        <dbReference type="ARBA" id="ARBA00005402"/>
    </source>
</evidence>
<dbReference type="Pfam" id="PF02902">
    <property type="entry name" value="Peptidase_C48"/>
    <property type="match status" value="1"/>
</dbReference>
<dbReference type="Gene3D" id="1.20.120.1630">
    <property type="match status" value="1"/>
</dbReference>
<evidence type="ECO:0000256" key="1">
    <source>
        <dbReference type="ARBA" id="ARBA00004477"/>
    </source>
</evidence>
<dbReference type="GO" id="GO:0006696">
    <property type="term" value="P:ergosterol biosynthetic process"/>
    <property type="evidence" value="ECO:0007669"/>
    <property type="project" value="TreeGrafter"/>
</dbReference>
<comment type="caution">
    <text evidence="24">The sequence shown here is derived from an EMBL/GenBank/DDBJ whole genome shotgun (WGS) entry which is preliminary data.</text>
</comment>
<evidence type="ECO:0000256" key="22">
    <source>
        <dbReference type="SAM" id="MobiDB-lite"/>
    </source>
</evidence>
<keyword evidence="16 21" id="KW-1207">Sterol metabolism</keyword>
<evidence type="ECO:0000256" key="11">
    <source>
        <dbReference type="ARBA" id="ARBA00022989"/>
    </source>
</evidence>
<keyword evidence="11 21" id="KW-1133">Transmembrane helix</keyword>
<dbReference type="EMBL" id="JASAOK010000025">
    <property type="protein sequence ID" value="KAK6220953.1"/>
    <property type="molecule type" value="Genomic_DNA"/>
</dbReference>
<keyword evidence="6 21" id="KW-0812">Transmembrane</keyword>
<dbReference type="Pfam" id="PF01222">
    <property type="entry name" value="ERG4_ERG24"/>
    <property type="match status" value="1"/>
</dbReference>
<feature type="domain" description="Ubiquitin-like protease family profile" evidence="23">
    <location>
        <begin position="482"/>
        <end position="686"/>
    </location>
</feature>
<comment type="similarity">
    <text evidence="2">Belongs to the peptidase C48 family.</text>
</comment>
<keyword evidence="17 21" id="KW-0753">Steroid metabolism</keyword>
<protein>
    <recommendedName>
        <fullName evidence="19 21">Delta(24(24(1)))-sterol reductase</fullName>
        <ecNumber evidence="19 21">1.3.1.71</ecNumber>
    </recommendedName>
    <alternativeName>
        <fullName evidence="21">C-24(28) sterol reductase</fullName>
    </alternativeName>
    <alternativeName>
        <fullName evidence="21">Sterol Delta(24(28))-reductase</fullName>
    </alternativeName>
</protein>
<keyword evidence="14 21" id="KW-0443">Lipid metabolism</keyword>
<dbReference type="EC" id="1.3.1.71" evidence="19 21"/>
<evidence type="ECO:0000313" key="25">
    <source>
        <dbReference type="Proteomes" id="UP001327957"/>
    </source>
</evidence>
<dbReference type="InterPro" id="IPR003653">
    <property type="entry name" value="Peptidase_C48_C"/>
</dbReference>
<dbReference type="SUPFAM" id="SSF54001">
    <property type="entry name" value="Cysteine proteinases"/>
    <property type="match status" value="1"/>
</dbReference>
<feature type="transmembrane region" description="Helical" evidence="21">
    <location>
        <begin position="1053"/>
        <end position="1068"/>
    </location>
</feature>
<dbReference type="PANTHER" id="PTHR21257:SF31">
    <property type="entry name" value="DELTA(24(24(1)))-STEROL REDUCTASE ERG4"/>
    <property type="match status" value="1"/>
</dbReference>
<comment type="pathway">
    <text evidence="18 21">Steroid metabolism; ergosterol biosynthesis.</text>
</comment>
<keyword evidence="7" id="KW-0378">Hydrolase</keyword>
<keyword evidence="25" id="KW-1185">Reference proteome</keyword>
<evidence type="ECO:0000256" key="5">
    <source>
        <dbReference type="ARBA" id="ARBA00022670"/>
    </source>
</evidence>
<comment type="catalytic activity">
    <reaction evidence="20">
        <text>ergosterol + NADP(+) = ergosta-5,7,22,24(28)-tetraen-3beta-ol + NADPH + H(+)</text>
        <dbReference type="Rhea" id="RHEA:18501"/>
        <dbReference type="ChEBI" id="CHEBI:15378"/>
        <dbReference type="ChEBI" id="CHEBI:16933"/>
        <dbReference type="ChEBI" id="CHEBI:18249"/>
        <dbReference type="ChEBI" id="CHEBI:57783"/>
        <dbReference type="ChEBI" id="CHEBI:58349"/>
        <dbReference type="EC" id="1.3.1.71"/>
    </reaction>
    <physiologicalReaction direction="right-to-left" evidence="20">
        <dbReference type="Rhea" id="RHEA:18503"/>
    </physiologicalReaction>
</comment>
<comment type="similarity">
    <text evidence="3 21">Belongs to the ERG4/ERG24 family.</text>
</comment>
<dbReference type="PROSITE" id="PS01018">
    <property type="entry name" value="STEROL_REDUCT_2"/>
    <property type="match status" value="1"/>
</dbReference>
<evidence type="ECO:0000256" key="10">
    <source>
        <dbReference type="ARBA" id="ARBA00022955"/>
    </source>
</evidence>
<evidence type="ECO:0000256" key="20">
    <source>
        <dbReference type="ARBA" id="ARBA00048918"/>
    </source>
</evidence>
<keyword evidence="12 21" id="KW-0560">Oxidoreductase</keyword>
<evidence type="ECO:0000313" key="24">
    <source>
        <dbReference type="EMBL" id="KAK6220953.1"/>
    </source>
</evidence>
<dbReference type="GO" id="GO:0005789">
    <property type="term" value="C:endoplasmic reticulum membrane"/>
    <property type="evidence" value="ECO:0007669"/>
    <property type="project" value="UniProtKB-SubCell"/>
</dbReference>
<dbReference type="Proteomes" id="UP001327957">
    <property type="component" value="Unassembled WGS sequence"/>
</dbReference>
<dbReference type="PANTHER" id="PTHR21257">
    <property type="entry name" value="DELTA(14)-STEROL REDUCTASE"/>
    <property type="match status" value="1"/>
</dbReference>
<comment type="caution">
    <text evidence="21">Lacks conserved residue(s) required for the propagation of feature annotation.</text>
</comment>
<name>A0AAV9TGU8_9PEZI</name>
<reference evidence="24 25" key="1">
    <citation type="submission" date="2023-04" db="EMBL/GenBank/DDBJ databases">
        <title>Colletotrichum tabacum stain YC1 causing leaf anthracnose on Nicotiana tabacum(L.) cv.</title>
        <authorList>
            <person name="Ji Z."/>
            <person name="Wang M."/>
            <person name="Zhang J."/>
            <person name="Wang N."/>
            <person name="Zhou Z."/>
        </authorList>
    </citation>
    <scope>NUCLEOTIDE SEQUENCE [LARGE SCALE GENOMIC DNA]</scope>
    <source>
        <strain evidence="24 25">YC1</strain>
    </source>
</reference>
<evidence type="ECO:0000256" key="21">
    <source>
        <dbReference type="RuleBase" id="RU369120"/>
    </source>
</evidence>
<dbReference type="GO" id="GO:0019783">
    <property type="term" value="F:ubiquitin-like protein peptidase activity"/>
    <property type="evidence" value="ECO:0007669"/>
    <property type="project" value="UniProtKB-ARBA"/>
</dbReference>
<feature type="region of interest" description="Disordered" evidence="22">
    <location>
        <begin position="778"/>
        <end position="828"/>
    </location>
</feature>
<keyword evidence="4 21" id="KW-0444">Lipid biosynthesis</keyword>
<evidence type="ECO:0000256" key="15">
    <source>
        <dbReference type="ARBA" id="ARBA00023136"/>
    </source>
</evidence>
<evidence type="ECO:0000256" key="7">
    <source>
        <dbReference type="ARBA" id="ARBA00022801"/>
    </source>
</evidence>
<evidence type="ECO:0000256" key="16">
    <source>
        <dbReference type="ARBA" id="ARBA00023166"/>
    </source>
</evidence>
<evidence type="ECO:0000256" key="12">
    <source>
        <dbReference type="ARBA" id="ARBA00023002"/>
    </source>
</evidence>
<keyword evidence="5" id="KW-0645">Protease</keyword>
<keyword evidence="9" id="KW-0521">NADP</keyword>
<sequence>MDTNNPNHQDDPRRWAITFNGVWDREFSILNSDLVNSAWQQWAPRARPTFTLDKRTKHCTKPEQWSFRHGYRPQQITHNSDYSDIDWRAPHKTILVHDMPERFDQPAYEWLTPDKPETTDLLEFLGWKADGPVQWPNLATKEHERTTLIGILNLQASLVAKCSPMPLDCFSALWLLTRDCMPFPHVHHTFDENFVPLWESSANAWESRWVLHIGGFWRKQQTICVGLIIDQTTACSYYFDPCWNDKHAEDRIDAMIKQACKVYGSEGAEQYLRSRIYTIGGYQVLAPDRWAAPLALFEWVKNVSYTGRVDELQPRNPDQVRQQWITGITREFADVPLLERGDLLPLRRTKPVNSRKHFEENRRKEKTATPAPQAPQAPQPSPPPSTPASQIQNVADSPNFWNKRHRDTIIAELQAKGTWKARDPTTGVAPSTTIAHSPFLIKTSPRTPVVPHLGISPCPDLHCPPNNPKPWEAGDAEPLQWMPFDYETFDHLRSRFGGGFTFSDFTNDYYWNAMPLSTAGVMLTNLYNAQGLIARKEWLSSEEIRSMGVLSSRDSPRTTYFPITGHLWDHRFPVVIGQVDKDFVDVKKIQTHEVFVLLVNPNGEHWTGLIIDQLYGAVYYFDSGFGDDGNAHFTTCMTNLVNLYKNCGAPDDLLDILRSNSWIVLAPQQEDAWSCGLHTAEFIRAYVREGLTTPTFSSQTLADSFYAQREKVTRLEALRSRWISWITGEFCDLRSAYKNPLLRNINMPFDDFISQINMGEFPTVGLLPRPANSKLTALPVRPAPKVKTGSRPLVNSDSDSPLSDLSHTPSQPSDDDGGESGGDPGSSLVLSAGALRNRQIFGRPDYPDRVPVPDIRTCTKEDPFQFLITCSVAARQYERYGYVSGEVVFLAGAHYLYANACAKAEQMIITSWDMYFEKLGFLLTFWNMAGVPFTYCHCALYLANHDPSEYHWNPFALTALSVAYLFFYWMWDSANGQKNAFRHQERGQLVRRRTFPQVPWQAIENPKVIETDAGDRIMVDGWFAIIRKPNYVPDMFFSFSWGLITGFKSPFPWFYFVFFMVMIIHRTNRDMNRCRRKYGEAWKQYEREVPYIFIPRSWSLHHKQQSLSVKAVKMQNDPESQV</sequence>
<comment type="subcellular location">
    <subcellularLocation>
        <location evidence="1">Endoplasmic reticulum membrane</location>
        <topology evidence="1">Multi-pass membrane protein</topology>
    </subcellularLocation>
</comment>
<evidence type="ECO:0000256" key="17">
    <source>
        <dbReference type="ARBA" id="ARBA00023221"/>
    </source>
</evidence>
<dbReference type="GO" id="GO:0008234">
    <property type="term" value="F:cysteine-type peptidase activity"/>
    <property type="evidence" value="ECO:0007669"/>
    <property type="project" value="InterPro"/>
</dbReference>